<dbReference type="AlphaFoldDB" id="A0AAU8J5Y0"/>
<gene>
    <name evidence="1" type="ORF">ABWT76_003139</name>
</gene>
<evidence type="ECO:0000313" key="1">
    <source>
        <dbReference type="EMBL" id="XCM34533.1"/>
    </source>
</evidence>
<accession>A0AAU8J5Y0</accession>
<dbReference type="RefSeq" id="WP_231636544.1">
    <property type="nucleotide sequence ID" value="NZ_CP159837.1"/>
</dbReference>
<protein>
    <submittedName>
        <fullName evidence="1">Uncharacterized protein</fullName>
    </submittedName>
</protein>
<name>A0AAU8J5Y0_9CYAN</name>
<reference evidence="1" key="1">
    <citation type="submission" date="2024-07" db="EMBL/GenBank/DDBJ databases">
        <authorList>
            <person name="Kim Y.J."/>
            <person name="Jeong J.Y."/>
        </authorList>
    </citation>
    <scope>NUCLEOTIDE SEQUENCE</scope>
    <source>
        <strain evidence="1">GIHE-MW2</strain>
    </source>
</reference>
<sequence>MVKHQKYLQVKNKIYQEFFNQKSVEKQLSALRPYSQTFDAWVASGQTDESRLLRGRALKEAQIWAQGKSLSDLDYQFLAASVDCDKQEVQRAL</sequence>
<proteinExistence type="predicted"/>
<dbReference type="EMBL" id="CP159837">
    <property type="protein sequence ID" value="XCM34533.1"/>
    <property type="molecule type" value="Genomic_DNA"/>
</dbReference>
<organism evidence="1">
    <name type="scientific">Planktothricoides raciborskii GIHE-MW2</name>
    <dbReference type="NCBI Taxonomy" id="2792601"/>
    <lineage>
        <taxon>Bacteria</taxon>
        <taxon>Bacillati</taxon>
        <taxon>Cyanobacteriota</taxon>
        <taxon>Cyanophyceae</taxon>
        <taxon>Oscillatoriophycideae</taxon>
        <taxon>Oscillatoriales</taxon>
        <taxon>Oscillatoriaceae</taxon>
        <taxon>Planktothricoides</taxon>
    </lineage>
</organism>